<protein>
    <submittedName>
        <fullName evidence="6">Ets domain-containing protein elk-1</fullName>
    </submittedName>
</protein>
<dbReference type="PRINTS" id="PR00454">
    <property type="entry name" value="ETSDOMAIN"/>
</dbReference>
<dbReference type="InterPro" id="IPR036390">
    <property type="entry name" value="WH_DNA-bd_sf"/>
</dbReference>
<dbReference type="EMBL" id="BLXT01007956">
    <property type="protein sequence ID" value="GFO44409.1"/>
    <property type="molecule type" value="Genomic_DNA"/>
</dbReference>
<sequence length="699" mass="75485">MDSNITLWQFLLELLLSNQHHSIIHWTSTEGEFKLINAEEVARLWGLRKNKHNMNYDKLSRALRYYYDKNIIKKSLGQKFVYKFVSFPEIVKTETKVPFKVKMESLAHEYGQRVLPHFASYNATEIKASQDAALKYSQAKSDARSSGSDNGRHQSHSLRAMSGSEESLRSPVNPQALDTSEVSQKHKQHLLQHDESLPRPTPTKPSSLRGFDTSPSYDPRRTPPEDALFHSSIHHHHLLPPPALRARSPLQHPYHLGAPSPPSSSRHSPIQPIAALPAAPLAHSSSSSSSFAAHSSSAYSRENAEDHPLYRGAPWQTMYLSPDSHPSHHHLHHHSSTSYRDRELQSLPSPSSPLRASSRGSSSVSDAGRDRGRESAAAMYSNNPEIRVCSPRGRSTSPVHFIQLPLGHTHRHRKRSDYSPDPREDTGSPPLTPMNLVKTPSMFSSETQAKNDSSSKNNNNTRLPSRPSSASASNSVVNPSSSPAKQPVSCPPASTSSPGPQSALSSSTSYFSNCGSSRSARRSASPPPVSKPGSTGPQRSISTSSSTSTSSAKQKPIPSPITLGVPPLGGLGGLGTNPLTPISSHSQLSAGLSPSSKTPQQHPTPLSAAFHGLPTPLFLPSPMHPVHFWSSLSPVTTHSPRLNSGTAFQFPAFLNGPLAFSPLLSSYSASSVASSSAASLENLGTPGLVSTPTRTIPVL</sequence>
<feature type="compositionally biased region" description="Polar residues" evidence="4">
    <location>
        <begin position="138"/>
        <end position="149"/>
    </location>
</feature>
<feature type="compositionally biased region" description="Low complexity" evidence="4">
    <location>
        <begin position="540"/>
        <end position="551"/>
    </location>
</feature>
<dbReference type="PROSITE" id="PS00346">
    <property type="entry name" value="ETS_DOMAIN_2"/>
    <property type="match status" value="1"/>
</dbReference>
<dbReference type="PANTHER" id="PTHR11849">
    <property type="entry name" value="ETS"/>
    <property type="match status" value="1"/>
</dbReference>
<dbReference type="Gene3D" id="1.10.10.10">
    <property type="entry name" value="Winged helix-like DNA-binding domain superfamily/Winged helix DNA-binding domain"/>
    <property type="match status" value="1"/>
</dbReference>
<name>A0AAV4DJP3_9GAST</name>
<feature type="region of interest" description="Disordered" evidence="4">
    <location>
        <begin position="137"/>
        <end position="227"/>
    </location>
</feature>
<dbReference type="PANTHER" id="PTHR11849:SF133">
    <property type="entry name" value="ETS DOMAIN-CONTAINING PROTEIN"/>
    <property type="match status" value="1"/>
</dbReference>
<dbReference type="InterPro" id="IPR000418">
    <property type="entry name" value="Ets_dom"/>
</dbReference>
<evidence type="ECO:0000256" key="1">
    <source>
        <dbReference type="ARBA" id="ARBA00005562"/>
    </source>
</evidence>
<dbReference type="GO" id="GO:0030154">
    <property type="term" value="P:cell differentiation"/>
    <property type="evidence" value="ECO:0007669"/>
    <property type="project" value="TreeGrafter"/>
</dbReference>
<feature type="compositionally biased region" description="Low complexity" evidence="4">
    <location>
        <begin position="494"/>
        <end position="509"/>
    </location>
</feature>
<feature type="region of interest" description="Disordered" evidence="4">
    <location>
        <begin position="324"/>
        <end position="603"/>
    </location>
</feature>
<dbReference type="PROSITE" id="PS50061">
    <property type="entry name" value="ETS_DOMAIN_3"/>
    <property type="match status" value="1"/>
</dbReference>
<keyword evidence="7" id="KW-1185">Reference proteome</keyword>
<dbReference type="GO" id="GO:0043565">
    <property type="term" value="F:sequence-specific DNA binding"/>
    <property type="evidence" value="ECO:0007669"/>
    <property type="project" value="InterPro"/>
</dbReference>
<feature type="compositionally biased region" description="Basic and acidic residues" evidence="4">
    <location>
        <begin position="416"/>
        <end position="426"/>
    </location>
</feature>
<feature type="domain" description="ETS" evidence="5">
    <location>
        <begin position="5"/>
        <end position="85"/>
    </location>
</feature>
<reference evidence="6 7" key="1">
    <citation type="journal article" date="2021" name="Elife">
        <title>Chloroplast acquisition without the gene transfer in kleptoplastic sea slugs, Plakobranchus ocellatus.</title>
        <authorList>
            <person name="Maeda T."/>
            <person name="Takahashi S."/>
            <person name="Yoshida T."/>
            <person name="Shimamura S."/>
            <person name="Takaki Y."/>
            <person name="Nagai Y."/>
            <person name="Toyoda A."/>
            <person name="Suzuki Y."/>
            <person name="Arimoto A."/>
            <person name="Ishii H."/>
            <person name="Satoh N."/>
            <person name="Nishiyama T."/>
            <person name="Hasebe M."/>
            <person name="Maruyama T."/>
            <person name="Minagawa J."/>
            <person name="Obokata J."/>
            <person name="Shigenobu S."/>
        </authorList>
    </citation>
    <scope>NUCLEOTIDE SEQUENCE [LARGE SCALE GENOMIC DNA]</scope>
</reference>
<evidence type="ECO:0000256" key="2">
    <source>
        <dbReference type="ARBA" id="ARBA00023125"/>
    </source>
</evidence>
<evidence type="ECO:0000313" key="7">
    <source>
        <dbReference type="Proteomes" id="UP000735302"/>
    </source>
</evidence>
<feature type="compositionally biased region" description="Low complexity" evidence="4">
    <location>
        <begin position="450"/>
        <end position="483"/>
    </location>
</feature>
<evidence type="ECO:0000259" key="5">
    <source>
        <dbReference type="PROSITE" id="PS50061"/>
    </source>
</evidence>
<comment type="subcellular location">
    <subcellularLocation>
        <location evidence="3">Nucleus</location>
    </subcellularLocation>
</comment>
<accession>A0AAV4DJP3</accession>
<dbReference type="GO" id="GO:0005634">
    <property type="term" value="C:nucleus"/>
    <property type="evidence" value="ECO:0007669"/>
    <property type="project" value="UniProtKB-SubCell"/>
</dbReference>
<keyword evidence="3" id="KW-0539">Nucleus</keyword>
<feature type="compositionally biased region" description="Polar residues" evidence="4">
    <location>
        <begin position="170"/>
        <end position="182"/>
    </location>
</feature>
<gene>
    <name evidence="6" type="ORF">PoB_007091400</name>
</gene>
<proteinExistence type="inferred from homology"/>
<dbReference type="InterPro" id="IPR036388">
    <property type="entry name" value="WH-like_DNA-bd_sf"/>
</dbReference>
<feature type="compositionally biased region" description="Low complexity" evidence="4">
    <location>
        <begin position="346"/>
        <end position="366"/>
    </location>
</feature>
<dbReference type="GO" id="GO:0000981">
    <property type="term" value="F:DNA-binding transcription factor activity, RNA polymerase II-specific"/>
    <property type="evidence" value="ECO:0007669"/>
    <property type="project" value="TreeGrafter"/>
</dbReference>
<feature type="region of interest" description="Disordered" evidence="4">
    <location>
        <begin position="239"/>
        <end position="270"/>
    </location>
</feature>
<organism evidence="6 7">
    <name type="scientific">Plakobranchus ocellatus</name>
    <dbReference type="NCBI Taxonomy" id="259542"/>
    <lineage>
        <taxon>Eukaryota</taxon>
        <taxon>Metazoa</taxon>
        <taxon>Spiralia</taxon>
        <taxon>Lophotrochozoa</taxon>
        <taxon>Mollusca</taxon>
        <taxon>Gastropoda</taxon>
        <taxon>Heterobranchia</taxon>
        <taxon>Euthyneura</taxon>
        <taxon>Panpulmonata</taxon>
        <taxon>Sacoglossa</taxon>
        <taxon>Placobranchoidea</taxon>
        <taxon>Plakobranchidae</taxon>
        <taxon>Plakobranchus</taxon>
    </lineage>
</organism>
<dbReference type="AlphaFoldDB" id="A0AAV4DJP3"/>
<dbReference type="Proteomes" id="UP000735302">
    <property type="component" value="Unassembled WGS sequence"/>
</dbReference>
<dbReference type="InterPro" id="IPR046328">
    <property type="entry name" value="ETS_fam"/>
</dbReference>
<dbReference type="FunFam" id="1.10.10.10:FF:000556">
    <property type="entry name" value="ELK1, member of ETS oncogene family"/>
    <property type="match status" value="1"/>
</dbReference>
<evidence type="ECO:0000256" key="4">
    <source>
        <dbReference type="SAM" id="MobiDB-lite"/>
    </source>
</evidence>
<keyword evidence="2 3" id="KW-0238">DNA-binding</keyword>
<evidence type="ECO:0000256" key="3">
    <source>
        <dbReference type="RuleBase" id="RU004019"/>
    </source>
</evidence>
<comment type="similarity">
    <text evidence="1 3">Belongs to the ETS family.</text>
</comment>
<feature type="compositionally biased region" description="Polar residues" evidence="4">
    <location>
        <begin position="582"/>
        <end position="603"/>
    </location>
</feature>
<dbReference type="SUPFAM" id="SSF46785">
    <property type="entry name" value="Winged helix' DNA-binding domain"/>
    <property type="match status" value="1"/>
</dbReference>
<dbReference type="Pfam" id="PF00178">
    <property type="entry name" value="Ets"/>
    <property type="match status" value="1"/>
</dbReference>
<evidence type="ECO:0000313" key="6">
    <source>
        <dbReference type="EMBL" id="GFO44409.1"/>
    </source>
</evidence>
<dbReference type="PROSITE" id="PS00345">
    <property type="entry name" value="ETS_DOMAIN_1"/>
    <property type="match status" value="1"/>
</dbReference>
<feature type="compositionally biased region" description="Basic and acidic residues" evidence="4">
    <location>
        <begin position="218"/>
        <end position="227"/>
    </location>
</feature>
<dbReference type="SMART" id="SM00413">
    <property type="entry name" value="ETS"/>
    <property type="match status" value="1"/>
</dbReference>
<comment type="caution">
    <text evidence="6">The sequence shown here is derived from an EMBL/GenBank/DDBJ whole genome shotgun (WGS) entry which is preliminary data.</text>
</comment>